<dbReference type="EMBL" id="BPLR01017726">
    <property type="protein sequence ID" value="GIY93958.1"/>
    <property type="molecule type" value="Genomic_DNA"/>
</dbReference>
<accession>A0AAV4XH20</accession>
<evidence type="ECO:0000313" key="1">
    <source>
        <dbReference type="EMBL" id="GIY93958.1"/>
    </source>
</evidence>
<dbReference type="AlphaFoldDB" id="A0AAV4XH20"/>
<reference evidence="1 2" key="1">
    <citation type="submission" date="2021-06" db="EMBL/GenBank/DDBJ databases">
        <title>Caerostris extrusa draft genome.</title>
        <authorList>
            <person name="Kono N."/>
            <person name="Arakawa K."/>
        </authorList>
    </citation>
    <scope>NUCLEOTIDE SEQUENCE [LARGE SCALE GENOMIC DNA]</scope>
</reference>
<name>A0AAV4XH20_CAEEX</name>
<evidence type="ECO:0000313" key="2">
    <source>
        <dbReference type="Proteomes" id="UP001054945"/>
    </source>
</evidence>
<dbReference type="Proteomes" id="UP001054945">
    <property type="component" value="Unassembled WGS sequence"/>
</dbReference>
<proteinExistence type="predicted"/>
<gene>
    <name evidence="1" type="ORF">CEXT_283891</name>
</gene>
<keyword evidence="2" id="KW-1185">Reference proteome</keyword>
<protein>
    <submittedName>
        <fullName evidence="1">Uncharacterized protein</fullName>
    </submittedName>
</protein>
<sequence length="128" mass="14818">MRRTIFFSGIKQPSLAITCSSWRELRFLGIFRPHEMWGRRGRFFVESADIFPLIYQSSVTCAYVLPTGLSRNLPLSNTYGGKRQQPCPYYVSVDYFSDIDDVPGIYLGRNTLTNDHLRESENRPSEKI</sequence>
<organism evidence="1 2">
    <name type="scientific">Caerostris extrusa</name>
    <name type="common">Bark spider</name>
    <name type="synonym">Caerostris bankana</name>
    <dbReference type="NCBI Taxonomy" id="172846"/>
    <lineage>
        <taxon>Eukaryota</taxon>
        <taxon>Metazoa</taxon>
        <taxon>Ecdysozoa</taxon>
        <taxon>Arthropoda</taxon>
        <taxon>Chelicerata</taxon>
        <taxon>Arachnida</taxon>
        <taxon>Araneae</taxon>
        <taxon>Araneomorphae</taxon>
        <taxon>Entelegynae</taxon>
        <taxon>Araneoidea</taxon>
        <taxon>Araneidae</taxon>
        <taxon>Caerostris</taxon>
    </lineage>
</organism>
<comment type="caution">
    <text evidence="1">The sequence shown here is derived from an EMBL/GenBank/DDBJ whole genome shotgun (WGS) entry which is preliminary data.</text>
</comment>